<dbReference type="AlphaFoldDB" id="A0A316VFR8"/>
<accession>A0A316VFR8</accession>
<feature type="compositionally biased region" description="Basic residues" evidence="1">
    <location>
        <begin position="20"/>
        <end position="34"/>
    </location>
</feature>
<evidence type="ECO:0000313" key="4">
    <source>
        <dbReference type="Proteomes" id="UP000245771"/>
    </source>
</evidence>
<evidence type="ECO:0000313" key="3">
    <source>
        <dbReference type="EMBL" id="PWN34325.1"/>
    </source>
</evidence>
<feature type="transmembrane region" description="Helical" evidence="2">
    <location>
        <begin position="133"/>
        <end position="154"/>
    </location>
</feature>
<proteinExistence type="predicted"/>
<keyword evidence="2" id="KW-0812">Transmembrane</keyword>
<sequence length="180" mass="19461">MPPKKSDSTASPANSEKRTRTPSRRRSSTGLKAKAKKAAGPSRVKALRTVFSSKSKYVHFAGYAVGVLFIAFGLLDFINPKLGASFFEIDYPILPKQQIAVDALVYVVGARDLFIGASLILALYFANRQTTAYLFLLASSQAILDGAICFFKVGKGHLNHWSYAPLVAFIGAILTGSLDI</sequence>
<gene>
    <name evidence="3" type="ORF">FA14DRAFT_191394</name>
</gene>
<keyword evidence="4" id="KW-1185">Reference proteome</keyword>
<name>A0A316VFR8_9BASI</name>
<reference evidence="3 4" key="1">
    <citation type="journal article" date="2018" name="Mol. Biol. Evol.">
        <title>Broad Genomic Sampling Reveals a Smut Pathogenic Ancestry of the Fungal Clade Ustilaginomycotina.</title>
        <authorList>
            <person name="Kijpornyongpan T."/>
            <person name="Mondo S.J."/>
            <person name="Barry K."/>
            <person name="Sandor L."/>
            <person name="Lee J."/>
            <person name="Lipzen A."/>
            <person name="Pangilinan J."/>
            <person name="LaButti K."/>
            <person name="Hainaut M."/>
            <person name="Henrissat B."/>
            <person name="Grigoriev I.V."/>
            <person name="Spatafora J.W."/>
            <person name="Aime M.C."/>
        </authorList>
    </citation>
    <scope>NUCLEOTIDE SEQUENCE [LARGE SCALE GENOMIC DNA]</scope>
    <source>
        <strain evidence="3 4">MCA 3882</strain>
    </source>
</reference>
<keyword evidence="2" id="KW-1133">Transmembrane helix</keyword>
<protein>
    <submittedName>
        <fullName evidence="3">Uncharacterized protein</fullName>
    </submittedName>
</protein>
<dbReference type="InterPro" id="IPR025363">
    <property type="entry name" value="DUF4267"/>
</dbReference>
<dbReference type="RefSeq" id="XP_025354627.1">
    <property type="nucleotide sequence ID" value="XM_025501864.1"/>
</dbReference>
<dbReference type="InParanoid" id="A0A316VFR8"/>
<dbReference type="OrthoDB" id="5216128at2759"/>
<evidence type="ECO:0000256" key="1">
    <source>
        <dbReference type="SAM" id="MobiDB-lite"/>
    </source>
</evidence>
<dbReference type="GeneID" id="37023645"/>
<keyword evidence="2" id="KW-0472">Membrane</keyword>
<dbReference type="Pfam" id="PF14087">
    <property type="entry name" value="DUF4267"/>
    <property type="match status" value="1"/>
</dbReference>
<feature type="transmembrane region" description="Helical" evidence="2">
    <location>
        <begin position="57"/>
        <end position="78"/>
    </location>
</feature>
<feature type="region of interest" description="Disordered" evidence="1">
    <location>
        <begin position="1"/>
        <end position="34"/>
    </location>
</feature>
<feature type="transmembrane region" description="Helical" evidence="2">
    <location>
        <begin position="160"/>
        <end position="178"/>
    </location>
</feature>
<evidence type="ECO:0000256" key="2">
    <source>
        <dbReference type="SAM" id="Phobius"/>
    </source>
</evidence>
<feature type="transmembrane region" description="Helical" evidence="2">
    <location>
        <begin position="103"/>
        <end position="126"/>
    </location>
</feature>
<organism evidence="3 4">
    <name type="scientific">Meira miltonrushii</name>
    <dbReference type="NCBI Taxonomy" id="1280837"/>
    <lineage>
        <taxon>Eukaryota</taxon>
        <taxon>Fungi</taxon>
        <taxon>Dikarya</taxon>
        <taxon>Basidiomycota</taxon>
        <taxon>Ustilaginomycotina</taxon>
        <taxon>Exobasidiomycetes</taxon>
        <taxon>Exobasidiales</taxon>
        <taxon>Brachybasidiaceae</taxon>
        <taxon>Meira</taxon>
    </lineage>
</organism>
<dbReference type="Proteomes" id="UP000245771">
    <property type="component" value="Unassembled WGS sequence"/>
</dbReference>
<dbReference type="EMBL" id="KZ819604">
    <property type="protein sequence ID" value="PWN34325.1"/>
    <property type="molecule type" value="Genomic_DNA"/>
</dbReference>